<evidence type="ECO:0000313" key="2">
    <source>
        <dbReference type="EMBL" id="CAG05150.1"/>
    </source>
</evidence>
<reference evidence="2" key="1">
    <citation type="journal article" date="2004" name="Nature">
        <title>Genome duplication in the teleost fish Tetraodon nigroviridis reveals the early vertebrate proto-karyotype.</title>
        <authorList>
            <person name="Jaillon O."/>
            <person name="Aury J.-M."/>
            <person name="Brunet F."/>
            <person name="Petit J.-L."/>
            <person name="Stange-Thomann N."/>
            <person name="Mauceli E."/>
            <person name="Bouneau L."/>
            <person name="Fischer C."/>
            <person name="Ozouf-Costaz C."/>
            <person name="Bernot A."/>
            <person name="Nicaud S."/>
            <person name="Jaffe D."/>
            <person name="Fisher S."/>
            <person name="Lutfalla G."/>
            <person name="Dossat C."/>
            <person name="Segurens B."/>
            <person name="Dasilva C."/>
            <person name="Salanoubat M."/>
            <person name="Levy M."/>
            <person name="Boudet N."/>
            <person name="Castellano S."/>
            <person name="Anthouard V."/>
            <person name="Jubin C."/>
            <person name="Castelli V."/>
            <person name="Katinka M."/>
            <person name="Vacherie B."/>
            <person name="Biemont C."/>
            <person name="Skalli Z."/>
            <person name="Cattolico L."/>
            <person name="Poulain J."/>
            <person name="De Berardinis V."/>
            <person name="Cruaud C."/>
            <person name="Duprat S."/>
            <person name="Brottier P."/>
            <person name="Coutanceau J.-P."/>
            <person name="Gouzy J."/>
            <person name="Parra G."/>
            <person name="Lardier G."/>
            <person name="Chapple C."/>
            <person name="McKernan K.J."/>
            <person name="McEwan P."/>
            <person name="Bosak S."/>
            <person name="Kellis M."/>
            <person name="Volff J.-N."/>
            <person name="Guigo R."/>
            <person name="Zody M.C."/>
            <person name="Mesirov J."/>
            <person name="Lindblad-Toh K."/>
            <person name="Birren B."/>
            <person name="Nusbaum C."/>
            <person name="Kahn D."/>
            <person name="Robinson-Rechavi M."/>
            <person name="Laudet V."/>
            <person name="Schachter V."/>
            <person name="Quetier F."/>
            <person name="Saurin W."/>
            <person name="Scarpelli C."/>
            <person name="Wincker P."/>
            <person name="Lander E.S."/>
            <person name="Weissenbach J."/>
            <person name="Roest Crollius H."/>
        </authorList>
    </citation>
    <scope>NUCLEOTIDE SEQUENCE [LARGE SCALE GENOMIC DNA]</scope>
</reference>
<keyword evidence="1" id="KW-0812">Transmembrane</keyword>
<dbReference type="KEGG" id="tng:GSTEN00025065G001"/>
<keyword evidence="1" id="KW-1133">Transmembrane helix</keyword>
<keyword evidence="1" id="KW-0472">Membrane</keyword>
<protein>
    <submittedName>
        <fullName evidence="2">(spotted green pufferfish) hypothetical protein</fullName>
    </submittedName>
</protein>
<comment type="caution">
    <text evidence="2">The sequence shown here is derived from an EMBL/GenBank/DDBJ whole genome shotgun (WGS) entry which is preliminary data.</text>
</comment>
<feature type="transmembrane region" description="Helical" evidence="1">
    <location>
        <begin position="39"/>
        <end position="57"/>
    </location>
</feature>
<name>Q4S2I2_TETNG</name>
<proteinExistence type="predicted"/>
<evidence type="ECO:0000256" key="1">
    <source>
        <dbReference type="SAM" id="Phobius"/>
    </source>
</evidence>
<gene>
    <name evidence="2" type="ORF">GSTENG00025065001</name>
</gene>
<dbReference type="AlphaFoldDB" id="Q4S2I2"/>
<dbReference type="EMBL" id="CAAE01014760">
    <property type="protein sequence ID" value="CAG05150.1"/>
    <property type="molecule type" value="Genomic_DNA"/>
</dbReference>
<sequence>MTRTVVGGMPDTAVAGAGGAGMLLNRRRSKARRRKRKELFGFQLCFAGLLLGLVAGLRSVSPEAGKTVPFHLPVKREAQMVYTIRVLVVFKTQTCL</sequence>
<accession>Q4S2I2</accession>
<reference evidence="2" key="2">
    <citation type="submission" date="2004-02" db="EMBL/GenBank/DDBJ databases">
        <authorList>
            <consortium name="Genoscope"/>
            <consortium name="Whitehead Institute Centre for Genome Research"/>
        </authorList>
    </citation>
    <scope>NUCLEOTIDE SEQUENCE</scope>
</reference>
<organism evidence="2">
    <name type="scientific">Tetraodon nigroviridis</name>
    <name type="common">Spotted green pufferfish</name>
    <name type="synonym">Chelonodon nigroviridis</name>
    <dbReference type="NCBI Taxonomy" id="99883"/>
    <lineage>
        <taxon>Eukaryota</taxon>
        <taxon>Metazoa</taxon>
        <taxon>Chordata</taxon>
        <taxon>Craniata</taxon>
        <taxon>Vertebrata</taxon>
        <taxon>Euteleostomi</taxon>
        <taxon>Actinopterygii</taxon>
        <taxon>Neopterygii</taxon>
        <taxon>Teleostei</taxon>
        <taxon>Neoteleostei</taxon>
        <taxon>Acanthomorphata</taxon>
        <taxon>Eupercaria</taxon>
        <taxon>Tetraodontiformes</taxon>
        <taxon>Tetradontoidea</taxon>
        <taxon>Tetraodontidae</taxon>
        <taxon>Tetraodon</taxon>
    </lineage>
</organism>